<dbReference type="InterPro" id="IPR006311">
    <property type="entry name" value="TAT_signal"/>
</dbReference>
<dbReference type="SUPFAM" id="SSF51658">
    <property type="entry name" value="Xylose isomerase-like"/>
    <property type="match status" value="1"/>
</dbReference>
<evidence type="ECO:0000313" key="2">
    <source>
        <dbReference type="EMBL" id="MFC5411875.1"/>
    </source>
</evidence>
<dbReference type="InterPro" id="IPR050312">
    <property type="entry name" value="IolE/XylAMocC-like"/>
</dbReference>
<dbReference type="GO" id="GO:0016853">
    <property type="term" value="F:isomerase activity"/>
    <property type="evidence" value="ECO:0007669"/>
    <property type="project" value="UniProtKB-KW"/>
</dbReference>
<dbReference type="RefSeq" id="WP_379848814.1">
    <property type="nucleotide sequence ID" value="NZ_JBHSMA010000008.1"/>
</dbReference>
<dbReference type="Gene3D" id="3.20.20.150">
    <property type="entry name" value="Divalent-metal-dependent TIM barrel enzymes"/>
    <property type="match status" value="1"/>
</dbReference>
<organism evidence="2 3">
    <name type="scientific">Larkinella bovis</name>
    <dbReference type="NCBI Taxonomy" id="683041"/>
    <lineage>
        <taxon>Bacteria</taxon>
        <taxon>Pseudomonadati</taxon>
        <taxon>Bacteroidota</taxon>
        <taxon>Cytophagia</taxon>
        <taxon>Cytophagales</taxon>
        <taxon>Spirosomataceae</taxon>
        <taxon>Larkinella</taxon>
    </lineage>
</organism>
<feature type="domain" description="Xylose isomerase-like TIM barrel" evidence="1">
    <location>
        <begin position="58"/>
        <end position="280"/>
    </location>
</feature>
<accession>A0ABW0IH45</accession>
<proteinExistence type="predicted"/>
<keyword evidence="3" id="KW-1185">Reference proteome</keyword>
<dbReference type="Proteomes" id="UP001596106">
    <property type="component" value="Unassembled WGS sequence"/>
</dbReference>
<dbReference type="Pfam" id="PF01261">
    <property type="entry name" value="AP_endonuc_2"/>
    <property type="match status" value="1"/>
</dbReference>
<dbReference type="InterPro" id="IPR013022">
    <property type="entry name" value="Xyl_isomerase-like_TIM-brl"/>
</dbReference>
<protein>
    <submittedName>
        <fullName evidence="2">Sugar phosphate isomerase/epimerase family protein</fullName>
    </submittedName>
</protein>
<evidence type="ECO:0000313" key="3">
    <source>
        <dbReference type="Proteomes" id="UP001596106"/>
    </source>
</evidence>
<name>A0ABW0IH45_9BACT</name>
<comment type="caution">
    <text evidence="2">The sequence shown here is derived from an EMBL/GenBank/DDBJ whole genome shotgun (WGS) entry which is preliminary data.</text>
</comment>
<sequence length="319" mass="34893">MPTLLQRRELLKGLLATGLVGASAETKAVSEPAADAAPFSVHIFSKHLHFLDYTELAAVASDLGFEGVDLTVRPDGHVEPARVRDDLPNVVAALKKKNLSASMITTAVTKADDAVGRAVLETASKQGVRYYRTGWLAYPNHQPIPTILKQYRQQLGDLARLNQQLNLAGAYQNHAGTNFGSATWDLATVLQDINNPGLGCQYDIRHATVEGGTSWSTGLRMIHPHIKFIAIKDVIWEKNGGKWKAVSVPLGQGMVDFPAYFALLKQLNVRVPISLHLEYPLGGADQGRRDLTIPRDKVYQAMQTDLQTLRGMLKKAGLV</sequence>
<dbReference type="EMBL" id="JBHSMA010000008">
    <property type="protein sequence ID" value="MFC5411875.1"/>
    <property type="molecule type" value="Genomic_DNA"/>
</dbReference>
<reference evidence="3" key="1">
    <citation type="journal article" date="2019" name="Int. J. Syst. Evol. Microbiol.">
        <title>The Global Catalogue of Microorganisms (GCM) 10K type strain sequencing project: providing services to taxonomists for standard genome sequencing and annotation.</title>
        <authorList>
            <consortium name="The Broad Institute Genomics Platform"/>
            <consortium name="The Broad Institute Genome Sequencing Center for Infectious Disease"/>
            <person name="Wu L."/>
            <person name="Ma J."/>
        </authorList>
    </citation>
    <scope>NUCLEOTIDE SEQUENCE [LARGE SCALE GENOMIC DNA]</scope>
    <source>
        <strain evidence="3">CCUG 55250</strain>
    </source>
</reference>
<dbReference type="PROSITE" id="PS51318">
    <property type="entry name" value="TAT"/>
    <property type="match status" value="1"/>
</dbReference>
<dbReference type="InterPro" id="IPR036237">
    <property type="entry name" value="Xyl_isomerase-like_sf"/>
</dbReference>
<dbReference type="PANTHER" id="PTHR12110:SF53">
    <property type="entry name" value="BLR5974 PROTEIN"/>
    <property type="match status" value="1"/>
</dbReference>
<keyword evidence="2" id="KW-0413">Isomerase</keyword>
<gene>
    <name evidence="2" type="ORF">ACFPMF_21305</name>
</gene>
<evidence type="ECO:0000259" key="1">
    <source>
        <dbReference type="Pfam" id="PF01261"/>
    </source>
</evidence>
<dbReference type="PANTHER" id="PTHR12110">
    <property type="entry name" value="HYDROXYPYRUVATE ISOMERASE"/>
    <property type="match status" value="1"/>
</dbReference>